<sequence>MPSSTGAADGWYTRTKLLVEGSATLSRRRRSRRSSDRHHRRGTTFSILARRLLRRDDFTSRDHLAGKILGFITHYSRHAKPFRWRYDGRPLAHIRNLRGAGVDARFSVGVAITEPIRQAILAMKNRPASGCRPSTVTVSPATAPTSAN</sequence>
<name>A0A8J4E5P6_9ACTN</name>
<accession>A0A8J4E5P6</accession>
<comment type="caution">
    <text evidence="2">The sequence shown here is derived from an EMBL/GenBank/DDBJ whole genome shotgun (WGS) entry which is preliminary data.</text>
</comment>
<feature type="compositionally biased region" description="Polar residues" evidence="1">
    <location>
        <begin position="132"/>
        <end position="148"/>
    </location>
</feature>
<reference evidence="2" key="1">
    <citation type="submission" date="2021-01" db="EMBL/GenBank/DDBJ databases">
        <title>Whole genome shotgun sequence of Virgisporangium aurantiacum NBRC 16421.</title>
        <authorList>
            <person name="Komaki H."/>
            <person name="Tamura T."/>
        </authorList>
    </citation>
    <scope>NUCLEOTIDE SEQUENCE</scope>
    <source>
        <strain evidence="2">NBRC 16421</strain>
    </source>
</reference>
<evidence type="ECO:0000313" key="3">
    <source>
        <dbReference type="Proteomes" id="UP000612585"/>
    </source>
</evidence>
<feature type="region of interest" description="Disordered" evidence="1">
    <location>
        <begin position="127"/>
        <end position="148"/>
    </location>
</feature>
<dbReference type="AlphaFoldDB" id="A0A8J4E5P6"/>
<keyword evidence="3" id="KW-1185">Reference proteome</keyword>
<evidence type="ECO:0000313" key="2">
    <source>
        <dbReference type="EMBL" id="GIJ62308.1"/>
    </source>
</evidence>
<dbReference type="EMBL" id="BOPG01000077">
    <property type="protein sequence ID" value="GIJ62308.1"/>
    <property type="molecule type" value="Genomic_DNA"/>
</dbReference>
<protein>
    <submittedName>
        <fullName evidence="2">Uncharacterized protein</fullName>
    </submittedName>
</protein>
<evidence type="ECO:0000256" key="1">
    <source>
        <dbReference type="SAM" id="MobiDB-lite"/>
    </source>
</evidence>
<organism evidence="2 3">
    <name type="scientific">Virgisporangium aurantiacum</name>
    <dbReference type="NCBI Taxonomy" id="175570"/>
    <lineage>
        <taxon>Bacteria</taxon>
        <taxon>Bacillati</taxon>
        <taxon>Actinomycetota</taxon>
        <taxon>Actinomycetes</taxon>
        <taxon>Micromonosporales</taxon>
        <taxon>Micromonosporaceae</taxon>
        <taxon>Virgisporangium</taxon>
    </lineage>
</organism>
<dbReference type="Proteomes" id="UP000612585">
    <property type="component" value="Unassembled WGS sequence"/>
</dbReference>
<gene>
    <name evidence="2" type="ORF">Vau01_098240</name>
</gene>
<proteinExistence type="predicted"/>